<feature type="transmembrane region" description="Helical" evidence="1">
    <location>
        <begin position="29"/>
        <end position="49"/>
    </location>
</feature>
<proteinExistence type="predicted"/>
<reference evidence="2 3" key="1">
    <citation type="submission" date="2015-05" db="EMBL/GenBank/DDBJ databases">
        <title>Genome sequencing and analysis of members of genus Stenotrophomonas.</title>
        <authorList>
            <person name="Patil P.P."/>
            <person name="Midha S."/>
            <person name="Patil P.B."/>
        </authorList>
    </citation>
    <scope>NUCLEOTIDE SEQUENCE [LARGE SCALE GENOMIC DNA]</scope>
    <source>
        <strain evidence="2 3">DSM 12575</strain>
    </source>
</reference>
<dbReference type="RefSeq" id="WP_055772728.1">
    <property type="nucleotide sequence ID" value="NZ_LDJG01000008.1"/>
</dbReference>
<evidence type="ECO:0000256" key="1">
    <source>
        <dbReference type="SAM" id="Phobius"/>
    </source>
</evidence>
<keyword evidence="1" id="KW-0812">Transmembrane</keyword>
<sequence>MSWLPLALIALAVLLGSLRLCLAPRPPLARLGLLLALQLAAALLLRLALFPPRHAVPADTLLIATAGTTAADMAAIPAAVRLRLPEAPALTDVDRVPDLATALRQHPGTRALVVVGQGLPARDRDVALPPLRFLPAAAPHGLVELQAPPPLAAGARFEVGTHVQGLPQARVELLDPAGHRVAIATPGEDGRVRLAASARDAGDVEFTLRALDAEGKVLDQLPVPVRVQAVAAPALRLLAGAPGPELKYLQRWAADTGATLQTGISVGGGVQLGDAPQAIDAASLARLDLLLLDERRLAALSSAQRTAIAAAMRDGLGVLVRMGGTLDGDARRALREWELDARGGGQTATVQLRDIDTGDGGAAATLDVERFDLAFADTGVVPLLRAADGAAIGGWRAVGRGRIGVLPVADSYTLVLAGHADAHAELWNRVLATLARPLPASPLATLPAWAWAGERTALCGLPAGTRIEAPDRGTTTLVADPHAGNCSGWWPRQAGWHRAVAGDFSAGVRVIDPADARALHAQATREATSALRGSNGITAASALPVPGPRWPWLLGFVLAAALLWWLERRPRPSGGAHAPGSA</sequence>
<evidence type="ECO:0000313" key="2">
    <source>
        <dbReference type="EMBL" id="KRG58497.1"/>
    </source>
</evidence>
<name>A0ABR5NKV2_9GAMM</name>
<dbReference type="EMBL" id="LDJG01000008">
    <property type="protein sequence ID" value="KRG58497.1"/>
    <property type="molecule type" value="Genomic_DNA"/>
</dbReference>
<keyword evidence="1" id="KW-1133">Transmembrane helix</keyword>
<keyword evidence="3" id="KW-1185">Reference proteome</keyword>
<organism evidence="2 3">
    <name type="scientific">Stenotrophomonas nitritireducens</name>
    <dbReference type="NCBI Taxonomy" id="83617"/>
    <lineage>
        <taxon>Bacteria</taxon>
        <taxon>Pseudomonadati</taxon>
        <taxon>Pseudomonadota</taxon>
        <taxon>Gammaproteobacteria</taxon>
        <taxon>Lysobacterales</taxon>
        <taxon>Lysobacteraceae</taxon>
        <taxon>Stenotrophomonas</taxon>
    </lineage>
</organism>
<accession>A0ABR5NKV2</accession>
<gene>
    <name evidence="2" type="ORF">ABB22_06560</name>
</gene>
<evidence type="ECO:0008006" key="4">
    <source>
        <dbReference type="Google" id="ProtNLM"/>
    </source>
</evidence>
<keyword evidence="1" id="KW-0472">Membrane</keyword>
<protein>
    <recommendedName>
        <fullName evidence="4">Carboxypeptidase regulatory-like domain-containing protein</fullName>
    </recommendedName>
</protein>
<evidence type="ECO:0000313" key="3">
    <source>
        <dbReference type="Proteomes" id="UP000050902"/>
    </source>
</evidence>
<dbReference type="Proteomes" id="UP000050902">
    <property type="component" value="Unassembled WGS sequence"/>
</dbReference>
<comment type="caution">
    <text evidence="2">The sequence shown here is derived from an EMBL/GenBank/DDBJ whole genome shotgun (WGS) entry which is preliminary data.</text>
</comment>